<feature type="compositionally biased region" description="Basic residues" evidence="5">
    <location>
        <begin position="378"/>
        <end position="388"/>
    </location>
</feature>
<keyword evidence="7" id="KW-1185">Reference proteome</keyword>
<accession>A0A6A6JWV4</accession>
<dbReference type="PANTHER" id="PTHR13408">
    <property type="entry name" value="DNA-DIRECTED RNA POLYMERASE III"/>
    <property type="match status" value="1"/>
</dbReference>
<evidence type="ECO:0000256" key="1">
    <source>
        <dbReference type="ARBA" id="ARBA00004123"/>
    </source>
</evidence>
<dbReference type="OrthoDB" id="5836119at2759"/>
<dbReference type="PANTHER" id="PTHR13408:SF0">
    <property type="entry name" value="DNA-DIRECTED RNA POLYMERASE III SUBUNIT RPC4"/>
    <property type="match status" value="1"/>
</dbReference>
<feature type="compositionally biased region" description="Low complexity" evidence="5">
    <location>
        <begin position="53"/>
        <end position="63"/>
    </location>
</feature>
<protein>
    <submittedName>
        <fullName evidence="6">Uncharacterized protein</fullName>
    </submittedName>
</protein>
<gene>
    <name evidence="6" type="ORF">EI97DRAFT_19883</name>
</gene>
<dbReference type="Pfam" id="PF05132">
    <property type="entry name" value="RNA_pol_Rpc4"/>
    <property type="match status" value="1"/>
</dbReference>
<keyword evidence="2" id="KW-0240">DNA-directed RNA polymerase</keyword>
<dbReference type="GO" id="GO:0042797">
    <property type="term" value="P:tRNA transcription by RNA polymerase III"/>
    <property type="evidence" value="ECO:0007669"/>
    <property type="project" value="TreeGrafter"/>
</dbReference>
<dbReference type="EMBL" id="ML986484">
    <property type="protein sequence ID" value="KAF2281091.1"/>
    <property type="molecule type" value="Genomic_DNA"/>
</dbReference>
<feature type="compositionally biased region" description="Basic and acidic residues" evidence="5">
    <location>
        <begin position="105"/>
        <end position="147"/>
    </location>
</feature>
<feature type="compositionally biased region" description="Low complexity" evidence="5">
    <location>
        <begin position="12"/>
        <end position="29"/>
    </location>
</feature>
<evidence type="ECO:0000256" key="4">
    <source>
        <dbReference type="ARBA" id="ARBA00023242"/>
    </source>
</evidence>
<evidence type="ECO:0000313" key="6">
    <source>
        <dbReference type="EMBL" id="KAF2281091.1"/>
    </source>
</evidence>
<comment type="subcellular location">
    <subcellularLocation>
        <location evidence="1">Nucleus</location>
    </subcellularLocation>
</comment>
<name>A0A6A6JWV4_WESOR</name>
<dbReference type="InterPro" id="IPR007811">
    <property type="entry name" value="RPC4"/>
</dbReference>
<dbReference type="AlphaFoldDB" id="A0A6A6JWV4"/>
<feature type="region of interest" description="Disordered" evidence="5">
    <location>
        <begin position="1"/>
        <end position="246"/>
    </location>
</feature>
<keyword evidence="3" id="KW-0804">Transcription</keyword>
<organism evidence="6 7">
    <name type="scientific">Westerdykella ornata</name>
    <dbReference type="NCBI Taxonomy" id="318751"/>
    <lineage>
        <taxon>Eukaryota</taxon>
        <taxon>Fungi</taxon>
        <taxon>Dikarya</taxon>
        <taxon>Ascomycota</taxon>
        <taxon>Pezizomycotina</taxon>
        <taxon>Dothideomycetes</taxon>
        <taxon>Pleosporomycetidae</taxon>
        <taxon>Pleosporales</taxon>
        <taxon>Sporormiaceae</taxon>
        <taxon>Westerdykella</taxon>
    </lineage>
</organism>
<keyword evidence="4" id="KW-0539">Nucleus</keyword>
<evidence type="ECO:0000256" key="2">
    <source>
        <dbReference type="ARBA" id="ARBA00022478"/>
    </source>
</evidence>
<evidence type="ECO:0000313" key="7">
    <source>
        <dbReference type="Proteomes" id="UP000800097"/>
    </source>
</evidence>
<dbReference type="GeneID" id="54546842"/>
<feature type="region of interest" description="Disordered" evidence="5">
    <location>
        <begin position="301"/>
        <end position="399"/>
    </location>
</feature>
<evidence type="ECO:0000256" key="5">
    <source>
        <dbReference type="SAM" id="MobiDB-lite"/>
    </source>
</evidence>
<dbReference type="GO" id="GO:0003677">
    <property type="term" value="F:DNA binding"/>
    <property type="evidence" value="ECO:0007669"/>
    <property type="project" value="InterPro"/>
</dbReference>
<reference evidence="6" key="1">
    <citation type="journal article" date="2020" name="Stud. Mycol.">
        <title>101 Dothideomycetes genomes: a test case for predicting lifestyles and emergence of pathogens.</title>
        <authorList>
            <person name="Haridas S."/>
            <person name="Albert R."/>
            <person name="Binder M."/>
            <person name="Bloem J."/>
            <person name="Labutti K."/>
            <person name="Salamov A."/>
            <person name="Andreopoulos B."/>
            <person name="Baker S."/>
            <person name="Barry K."/>
            <person name="Bills G."/>
            <person name="Bluhm B."/>
            <person name="Cannon C."/>
            <person name="Castanera R."/>
            <person name="Culley D."/>
            <person name="Daum C."/>
            <person name="Ezra D."/>
            <person name="Gonzalez J."/>
            <person name="Henrissat B."/>
            <person name="Kuo A."/>
            <person name="Liang C."/>
            <person name="Lipzen A."/>
            <person name="Lutzoni F."/>
            <person name="Magnuson J."/>
            <person name="Mondo S."/>
            <person name="Nolan M."/>
            <person name="Ohm R."/>
            <person name="Pangilinan J."/>
            <person name="Park H.-J."/>
            <person name="Ramirez L."/>
            <person name="Alfaro M."/>
            <person name="Sun H."/>
            <person name="Tritt A."/>
            <person name="Yoshinaga Y."/>
            <person name="Zwiers L.-H."/>
            <person name="Turgeon B."/>
            <person name="Goodwin S."/>
            <person name="Spatafora J."/>
            <person name="Crous P."/>
            <person name="Grigoriev I."/>
        </authorList>
    </citation>
    <scope>NUCLEOTIDE SEQUENCE</scope>
    <source>
        <strain evidence="6">CBS 379.55</strain>
    </source>
</reference>
<feature type="compositionally biased region" description="Basic and acidic residues" evidence="5">
    <location>
        <begin position="368"/>
        <end position="377"/>
    </location>
</feature>
<dbReference type="Proteomes" id="UP000800097">
    <property type="component" value="Unassembled WGS sequence"/>
</dbReference>
<feature type="compositionally biased region" description="Polar residues" evidence="5">
    <location>
        <begin position="71"/>
        <end position="82"/>
    </location>
</feature>
<sequence length="566" mass="61143">MQPTSRGRRAGVGRPPRTAGADGATAAPPVEESAPEIKMEIDGGDGGDGGEGQTTEAAAPTRRPAQRLESLRTTEAGGSTQRRGGAAAKAKKPPTVKPVNVGRRSKAEREQLQKSLNQREKERQAELRAEERAKQKERPFKKREPGDVKGLQAAAVAGPFSLGSVARDRRSTSRITSFGSRATRIKHEDDDEGGTRSTAIKREDGGTISSGEEDGNDIPRKDIDTIEISSDEDDAMGSKERASRSLGGSALLPVRIGRKEHVERVVGINTEASSEAAAKILEHAEATGGEIKADVADIAPRKGKGKSKDVEITGERRPFKGMWQDEDEEGVRVKAEPVSEDEEMADAKPIGNSDVAPPSVPLPGGETQKVEDNEKTGAPKRARVKGKKGKEPVLQTEEEKAEHARFVAFREDVRNELGELDEAERDESSYLFQLPPILPTMLDVQTLQIKQEPEQKPTPMPSAMAAATRSIKAAQAAIRERNIRNRVTNGAVGKLRVHESGRTTLIWGSETFDLIPGNVAGFVQEVLDMENVPVRLREDPNEGGDGLSFADLRGKFVAAPSWKAML</sequence>
<dbReference type="GO" id="GO:0005666">
    <property type="term" value="C:RNA polymerase III complex"/>
    <property type="evidence" value="ECO:0007669"/>
    <property type="project" value="InterPro"/>
</dbReference>
<proteinExistence type="predicted"/>
<dbReference type="RefSeq" id="XP_033658628.1">
    <property type="nucleotide sequence ID" value="XM_033793667.1"/>
</dbReference>
<feature type="compositionally biased region" description="Basic and acidic residues" evidence="5">
    <location>
        <begin position="306"/>
        <end position="318"/>
    </location>
</feature>
<evidence type="ECO:0000256" key="3">
    <source>
        <dbReference type="ARBA" id="ARBA00023163"/>
    </source>
</evidence>
<feature type="compositionally biased region" description="Basic residues" evidence="5">
    <location>
        <begin position="1"/>
        <end position="11"/>
    </location>
</feature>